<organism evidence="1 2">
    <name type="scientific">Desulfovibrio subterraneus</name>
    <dbReference type="NCBI Taxonomy" id="2718620"/>
    <lineage>
        <taxon>Bacteria</taxon>
        <taxon>Pseudomonadati</taxon>
        <taxon>Thermodesulfobacteriota</taxon>
        <taxon>Desulfovibrionia</taxon>
        <taxon>Desulfovibrionales</taxon>
        <taxon>Desulfovibrionaceae</taxon>
        <taxon>Desulfovibrio</taxon>
    </lineage>
</organism>
<dbReference type="Proteomes" id="UP000503840">
    <property type="component" value="Unassembled WGS sequence"/>
</dbReference>
<dbReference type="AlphaFoldDB" id="A0A7J0BID1"/>
<sequence>MGKVLQVRVWATTYDEDDVLREWPRLHRLAWPDDDAVYVAKQGVVELIDTLVDAHRFADWSDEVKELTGERLQQLAGLRKELDEALADWDPARANKLTDAIEDALSGLEKVLPKA</sequence>
<dbReference type="EMBL" id="BLVO01000013">
    <property type="protein sequence ID" value="GFM33447.1"/>
    <property type="molecule type" value="Genomic_DNA"/>
</dbReference>
<gene>
    <name evidence="1" type="ORF">DSM101010T_18120</name>
</gene>
<protein>
    <submittedName>
        <fullName evidence="1">Uncharacterized protein</fullName>
    </submittedName>
</protein>
<keyword evidence="2" id="KW-1185">Reference proteome</keyword>
<name>A0A7J0BID1_9BACT</name>
<evidence type="ECO:0000313" key="2">
    <source>
        <dbReference type="Proteomes" id="UP000503840"/>
    </source>
</evidence>
<dbReference type="RefSeq" id="WP_174405109.1">
    <property type="nucleotide sequence ID" value="NZ_BLVO01000013.1"/>
</dbReference>
<evidence type="ECO:0000313" key="1">
    <source>
        <dbReference type="EMBL" id="GFM33447.1"/>
    </source>
</evidence>
<reference evidence="1 2" key="1">
    <citation type="submission" date="2020-05" db="EMBL/GenBank/DDBJ databases">
        <title>Draft genome sequence of Desulfovibrio sp. strain HN2T.</title>
        <authorList>
            <person name="Ueno A."/>
            <person name="Tamazawa S."/>
            <person name="Tamamura S."/>
            <person name="Murakami T."/>
            <person name="Kiyama T."/>
            <person name="Inomata H."/>
            <person name="Amano Y."/>
            <person name="Miyakawa K."/>
            <person name="Tamaki H."/>
            <person name="Naganuma T."/>
            <person name="Kaneko K."/>
        </authorList>
    </citation>
    <scope>NUCLEOTIDE SEQUENCE [LARGE SCALE GENOMIC DNA]</scope>
    <source>
        <strain evidence="1 2">HN2</strain>
    </source>
</reference>
<proteinExistence type="predicted"/>
<comment type="caution">
    <text evidence="1">The sequence shown here is derived from an EMBL/GenBank/DDBJ whole genome shotgun (WGS) entry which is preliminary data.</text>
</comment>
<accession>A0A7J0BID1</accession>